<comment type="caution">
    <text evidence="1">The sequence shown here is derived from an EMBL/GenBank/DDBJ whole genome shotgun (WGS) entry which is preliminary data.</text>
</comment>
<dbReference type="AlphaFoldDB" id="I4ELD9"/>
<name>I4ELD9_9BACT</name>
<reference evidence="1 2" key="1">
    <citation type="journal article" date="2012" name="ISME J.">
        <title>Nitrification expanded: discovery, physiology and genomics of a nitrite-oxidizing bacterium from the phylum Chloroflexi.</title>
        <authorList>
            <person name="Sorokin D.Y."/>
            <person name="Lucker S."/>
            <person name="Vejmelkova D."/>
            <person name="Kostrikina N.A."/>
            <person name="Kleerebezem R."/>
            <person name="Rijpstra W.I."/>
            <person name="Damste J.S."/>
            <person name="Le Paslier D."/>
            <person name="Muyzer G."/>
            <person name="Wagner M."/>
            <person name="van Loosdrecht M.C."/>
            <person name="Daims H."/>
        </authorList>
    </citation>
    <scope>NUCLEOTIDE SEQUENCE [LARGE SCALE GENOMIC DNA]</scope>
    <source>
        <strain evidence="2">none</strain>
    </source>
</reference>
<accession>I4ELD9</accession>
<dbReference type="Proteomes" id="UP000004221">
    <property type="component" value="Unassembled WGS sequence"/>
</dbReference>
<proteinExistence type="predicted"/>
<evidence type="ECO:0000313" key="1">
    <source>
        <dbReference type="EMBL" id="CCF85501.1"/>
    </source>
</evidence>
<dbReference type="EMBL" id="CAGS01000448">
    <property type="protein sequence ID" value="CCF85501.1"/>
    <property type="molecule type" value="Genomic_DNA"/>
</dbReference>
<protein>
    <submittedName>
        <fullName evidence="1">Uncharacterized protein</fullName>
    </submittedName>
</protein>
<keyword evidence="2" id="KW-1185">Reference proteome</keyword>
<sequence>MQLAVIINDREFTIYVRQRKRGRRIEWEASIADWKNRRLLDRIVLGETEDLAAYLAWLELADRYGTPETYPPGVSDLQPNPTWEDQVAAGRRMDELLVWGEDDKTTDR</sequence>
<gene>
    <name evidence="1" type="ORF">NITHO_5010004</name>
</gene>
<organism evidence="1 2">
    <name type="scientific">Nitrolancea hollandica Lb</name>
    <dbReference type="NCBI Taxonomy" id="1129897"/>
    <lineage>
        <taxon>Bacteria</taxon>
        <taxon>Pseudomonadati</taxon>
        <taxon>Thermomicrobiota</taxon>
        <taxon>Thermomicrobia</taxon>
        <taxon>Sphaerobacterales</taxon>
        <taxon>Sphaerobacterineae</taxon>
        <taxon>Sphaerobacteraceae</taxon>
        <taxon>Nitrolancea</taxon>
    </lineage>
</organism>
<dbReference type="RefSeq" id="WP_008480439.1">
    <property type="nucleotide sequence ID" value="NZ_CAGS01000448.1"/>
</dbReference>
<evidence type="ECO:0000313" key="2">
    <source>
        <dbReference type="Proteomes" id="UP000004221"/>
    </source>
</evidence>